<accession>A0A5B0T4S9</accession>
<dbReference type="EMBL" id="VTZD01000011">
    <property type="protein sequence ID" value="KAA1144583.1"/>
    <property type="molecule type" value="Genomic_DNA"/>
</dbReference>
<reference evidence="2 3" key="1">
    <citation type="submission" date="2019-08" db="EMBL/GenBank/DDBJ databases">
        <title>Draft genome sequence of Citrobacter portucalensis strain isolated from green turtle.</title>
        <authorList>
            <person name="Fernandes M.R."/>
            <person name="Sellera F.P."/>
            <person name="Goldeberg D.W."/>
            <person name="Costa D.C."/>
            <person name="Lincopan N."/>
        </authorList>
    </citation>
    <scope>NUCLEOTIDE SEQUENCE [LARGE SCALE GENOMIC DNA]</scope>
    <source>
        <strain evidence="2 3">TV06</strain>
    </source>
</reference>
<proteinExistence type="predicted"/>
<feature type="chain" id="PRO_5022780182" evidence="1">
    <location>
        <begin position="19"/>
        <end position="168"/>
    </location>
</feature>
<dbReference type="PROSITE" id="PS51257">
    <property type="entry name" value="PROKAR_LIPOPROTEIN"/>
    <property type="match status" value="1"/>
</dbReference>
<comment type="caution">
    <text evidence="2">The sequence shown here is derived from an EMBL/GenBank/DDBJ whole genome shotgun (WGS) entry which is preliminary data.</text>
</comment>
<evidence type="ECO:0000313" key="3">
    <source>
        <dbReference type="Proteomes" id="UP000323297"/>
    </source>
</evidence>
<gene>
    <name evidence="2" type="ORF">D3H66_09205</name>
</gene>
<evidence type="ECO:0000256" key="1">
    <source>
        <dbReference type="SAM" id="SignalP"/>
    </source>
</evidence>
<feature type="signal peptide" evidence="1">
    <location>
        <begin position="1"/>
        <end position="18"/>
    </location>
</feature>
<dbReference type="AlphaFoldDB" id="A0A5B0T4S9"/>
<protein>
    <submittedName>
        <fullName evidence="2">Uncharacterized protein</fullName>
    </submittedName>
</protein>
<keyword evidence="1" id="KW-0732">Signal</keyword>
<sequence>MKFIIIFFLFMLSGASCAAEHTAPQLLQMINEKGANAVVHTLYHDNESEWWNHIIPEISKGNNDWLTVASALEPGVDASTAEDLQGAVSEAIPHNPAGVLAILNDNRPLLTIEQICAFASFPESEEEMDKLFVNSIREMYKIKTAEGKRCIAVMINTVENSVPFNKDL</sequence>
<dbReference type="RefSeq" id="WP_149607584.1">
    <property type="nucleotide sequence ID" value="NZ_VTZD01000011.1"/>
</dbReference>
<dbReference type="Proteomes" id="UP000323297">
    <property type="component" value="Unassembled WGS sequence"/>
</dbReference>
<evidence type="ECO:0000313" key="2">
    <source>
        <dbReference type="EMBL" id="KAA1144583.1"/>
    </source>
</evidence>
<organism evidence="2 3">
    <name type="scientific">Citrobacter portucalensis</name>
    <dbReference type="NCBI Taxonomy" id="1639133"/>
    <lineage>
        <taxon>Bacteria</taxon>
        <taxon>Pseudomonadati</taxon>
        <taxon>Pseudomonadota</taxon>
        <taxon>Gammaproteobacteria</taxon>
        <taxon>Enterobacterales</taxon>
        <taxon>Enterobacteriaceae</taxon>
        <taxon>Citrobacter</taxon>
        <taxon>Citrobacter freundii complex</taxon>
    </lineage>
</organism>
<name>A0A5B0T4S9_9ENTR</name>